<reference evidence="1" key="1">
    <citation type="submission" date="2021-03" db="EMBL/GenBank/DDBJ databases">
        <title>Draft genome sequence of rust myrtle Austropuccinia psidii MF-1, a brazilian biotype.</title>
        <authorList>
            <person name="Quecine M.C."/>
            <person name="Pachon D.M.R."/>
            <person name="Bonatelli M.L."/>
            <person name="Correr F.H."/>
            <person name="Franceschini L.M."/>
            <person name="Leite T.F."/>
            <person name="Margarido G.R.A."/>
            <person name="Almeida C.A."/>
            <person name="Ferrarezi J.A."/>
            <person name="Labate C.A."/>
        </authorList>
    </citation>
    <scope>NUCLEOTIDE SEQUENCE</scope>
    <source>
        <strain evidence="1">MF-1</strain>
    </source>
</reference>
<keyword evidence="2" id="KW-1185">Reference proteome</keyword>
<dbReference type="EMBL" id="AVOT02114957">
    <property type="protein sequence ID" value="MBW0583365.1"/>
    <property type="molecule type" value="Genomic_DNA"/>
</dbReference>
<dbReference type="Proteomes" id="UP000765509">
    <property type="component" value="Unassembled WGS sequence"/>
</dbReference>
<evidence type="ECO:0000313" key="1">
    <source>
        <dbReference type="EMBL" id="MBW0583365.1"/>
    </source>
</evidence>
<organism evidence="1 2">
    <name type="scientific">Austropuccinia psidii MF-1</name>
    <dbReference type="NCBI Taxonomy" id="1389203"/>
    <lineage>
        <taxon>Eukaryota</taxon>
        <taxon>Fungi</taxon>
        <taxon>Dikarya</taxon>
        <taxon>Basidiomycota</taxon>
        <taxon>Pucciniomycotina</taxon>
        <taxon>Pucciniomycetes</taxon>
        <taxon>Pucciniales</taxon>
        <taxon>Sphaerophragmiaceae</taxon>
        <taxon>Austropuccinia</taxon>
    </lineage>
</organism>
<comment type="caution">
    <text evidence="1">The sequence shown here is derived from an EMBL/GenBank/DDBJ whole genome shotgun (WGS) entry which is preliminary data.</text>
</comment>
<dbReference type="AlphaFoldDB" id="A0A9Q3KKI7"/>
<sequence>MVRGLWAVRRGLRSAVHGGYWRPPGLKCTPGPKFDGDPGVQGDINWPRVQDTHLYGLGPLLGSRATKIMASQKMQERPTVMNAAPMGP</sequence>
<accession>A0A9Q3KKI7</accession>
<proteinExistence type="predicted"/>
<name>A0A9Q3KKI7_9BASI</name>
<protein>
    <submittedName>
        <fullName evidence="1">Uncharacterized protein</fullName>
    </submittedName>
</protein>
<evidence type="ECO:0000313" key="2">
    <source>
        <dbReference type="Proteomes" id="UP000765509"/>
    </source>
</evidence>
<gene>
    <name evidence="1" type="ORF">O181_123080</name>
</gene>